<dbReference type="InterPro" id="IPR018537">
    <property type="entry name" value="Peptidoglycan-bd_3"/>
</dbReference>
<gene>
    <name evidence="3" type="ORF">EB837_12945</name>
</gene>
<accession>A0A3N2S152</accession>
<proteinExistence type="predicted"/>
<dbReference type="CDD" id="cd13926">
    <property type="entry name" value="N-acetylmuramidase_GH108"/>
    <property type="match status" value="1"/>
</dbReference>
<organism evidence="3 4">
    <name type="scientific">Kluyvera ascorbata</name>
    <dbReference type="NCBI Taxonomy" id="51288"/>
    <lineage>
        <taxon>Bacteria</taxon>
        <taxon>Pseudomonadati</taxon>
        <taxon>Pseudomonadota</taxon>
        <taxon>Gammaproteobacteria</taxon>
        <taxon>Enterobacterales</taxon>
        <taxon>Enterobacteriaceae</taxon>
        <taxon>Kluyvera</taxon>
    </lineage>
</organism>
<name>A0A3N2S152_9ENTR</name>
<dbReference type="AlphaFoldDB" id="A0A3N2S152"/>
<dbReference type="InterPro" id="IPR008565">
    <property type="entry name" value="TtsA-like_GH18_dom"/>
</dbReference>
<evidence type="ECO:0000259" key="1">
    <source>
        <dbReference type="Pfam" id="PF05838"/>
    </source>
</evidence>
<evidence type="ECO:0000313" key="3">
    <source>
        <dbReference type="EMBL" id="ROU13384.1"/>
    </source>
</evidence>
<dbReference type="EMBL" id="RHFN01000012">
    <property type="protein sequence ID" value="ROU13384.1"/>
    <property type="molecule type" value="Genomic_DNA"/>
</dbReference>
<dbReference type="OrthoDB" id="9815229at2"/>
<dbReference type="Pfam" id="PF05838">
    <property type="entry name" value="Glyco_hydro_108"/>
    <property type="match status" value="1"/>
</dbReference>
<dbReference type="Pfam" id="PF09374">
    <property type="entry name" value="PG_binding_3"/>
    <property type="match status" value="1"/>
</dbReference>
<comment type="caution">
    <text evidence="3">The sequence shown here is derived from an EMBL/GenBank/DDBJ whole genome shotgun (WGS) entry which is preliminary data.</text>
</comment>
<dbReference type="InterPro" id="IPR023346">
    <property type="entry name" value="Lysozyme-like_dom_sf"/>
</dbReference>
<evidence type="ECO:0000313" key="4">
    <source>
        <dbReference type="Proteomes" id="UP000268051"/>
    </source>
</evidence>
<evidence type="ECO:0000259" key="2">
    <source>
        <dbReference type="Pfam" id="PF09374"/>
    </source>
</evidence>
<dbReference type="SUPFAM" id="SSF53955">
    <property type="entry name" value="Lysozyme-like"/>
    <property type="match status" value="1"/>
</dbReference>
<protein>
    <submittedName>
        <fullName evidence="3">Uncharacterized protein</fullName>
    </submittedName>
</protein>
<sequence>MNPVIDGILSIEGGYSNSPADRGGETNWGITKATARANGYQGEMKALTREEAYAILENVYWVKPGFEGISQLSWPISFELCDAAVNIGPKYPCIWLQRWLNVFNKEQHLYPDLSTDGLVGPRTLAALERFLATRGSEGEEVLLRALNCSQGAYYLSITEERQQNEQFIYGWLKNRIV</sequence>
<reference evidence="3 4" key="1">
    <citation type="submission" date="2018-10" db="EMBL/GenBank/DDBJ databases">
        <title>Horizontal transference of carbapenem resistance between Klebsiella pneumoniae and Kluyvera ascorbata during abdominal infection: a case report.</title>
        <authorList>
            <person name="Raro O.H.F."/>
            <person name="Lima-Morales D."/>
            <person name="Barth A.L."/>
            <person name="Paim T.G.S."/>
            <person name="Mott M.P."/>
            <person name="Riche C.V.W."/>
            <person name="Teixeira U.F."/>
            <person name="Waechter F."/>
            <person name="Dias C.A.G."/>
        </authorList>
    </citation>
    <scope>NUCLEOTIDE SEQUENCE [LARGE SCALE GENOMIC DNA]</scope>
    <source>
        <strain evidence="3 4">OT2</strain>
    </source>
</reference>
<dbReference type="Gene3D" id="1.20.141.10">
    <property type="entry name" value="Chitosanase, subunit A, domain 1"/>
    <property type="match status" value="1"/>
</dbReference>
<feature type="domain" description="TtsA-like Glycoside hydrolase family 108" evidence="1">
    <location>
        <begin position="6"/>
        <end position="88"/>
    </location>
</feature>
<dbReference type="Proteomes" id="UP000268051">
    <property type="component" value="Unassembled WGS sequence"/>
</dbReference>
<dbReference type="RefSeq" id="WP_123651504.1">
    <property type="nucleotide sequence ID" value="NZ_RHFN01000012.1"/>
</dbReference>
<feature type="domain" description="Peptidoglycan binding" evidence="2">
    <location>
        <begin position="92"/>
        <end position="175"/>
    </location>
</feature>